<reference evidence="2 3" key="1">
    <citation type="submission" date="2020-04" db="EMBL/GenBank/DDBJ databases">
        <authorList>
            <person name="Yoon J."/>
        </authorList>
    </citation>
    <scope>NUCLEOTIDE SEQUENCE [LARGE SCALE GENOMIC DNA]</scope>
    <source>
        <strain evidence="2 3">KMU-115</strain>
    </source>
</reference>
<organism evidence="2 3">
    <name type="scientific">Roseicyclus persicicus</name>
    <dbReference type="NCBI Taxonomy" id="2650661"/>
    <lineage>
        <taxon>Bacteria</taxon>
        <taxon>Pseudomonadati</taxon>
        <taxon>Pseudomonadota</taxon>
        <taxon>Alphaproteobacteria</taxon>
        <taxon>Rhodobacterales</taxon>
        <taxon>Roseobacteraceae</taxon>
        <taxon>Roseicyclus</taxon>
    </lineage>
</organism>
<dbReference type="EMBL" id="JAAZQQ010000006">
    <property type="protein sequence ID" value="NKX46114.1"/>
    <property type="molecule type" value="Genomic_DNA"/>
</dbReference>
<feature type="region of interest" description="Disordered" evidence="1">
    <location>
        <begin position="1"/>
        <end position="61"/>
    </location>
</feature>
<protein>
    <submittedName>
        <fullName evidence="2">DUF4169 family protein</fullName>
    </submittedName>
</protein>
<name>A0A7X6H2E6_9RHOB</name>
<proteinExistence type="predicted"/>
<gene>
    <name evidence="2" type="ORF">HCU73_16080</name>
</gene>
<evidence type="ECO:0000313" key="3">
    <source>
        <dbReference type="Proteomes" id="UP000526408"/>
    </source>
</evidence>
<accession>A0A7X6H2E6</accession>
<sequence length="61" mass="7034">MTGKVVNLTRARKARARDEKRQAADANAARHGRTKAEREAEARDAERAARHLDQHRREDEE</sequence>
<comment type="caution">
    <text evidence="2">The sequence shown here is derived from an EMBL/GenBank/DDBJ whole genome shotgun (WGS) entry which is preliminary data.</text>
</comment>
<dbReference type="RefSeq" id="WP_168624500.1">
    <property type="nucleotide sequence ID" value="NZ_JAAZQQ010000006.1"/>
</dbReference>
<feature type="compositionally biased region" description="Basic and acidic residues" evidence="1">
    <location>
        <begin position="34"/>
        <end position="61"/>
    </location>
</feature>
<evidence type="ECO:0000256" key="1">
    <source>
        <dbReference type="SAM" id="MobiDB-lite"/>
    </source>
</evidence>
<dbReference type="InterPro" id="IPR025227">
    <property type="entry name" value="DUF4169"/>
</dbReference>
<keyword evidence="3" id="KW-1185">Reference proteome</keyword>
<dbReference type="AlphaFoldDB" id="A0A7X6H2E6"/>
<dbReference type="Proteomes" id="UP000526408">
    <property type="component" value="Unassembled WGS sequence"/>
</dbReference>
<dbReference type="Pfam" id="PF13770">
    <property type="entry name" value="DUF4169"/>
    <property type="match status" value="1"/>
</dbReference>
<evidence type="ECO:0000313" key="2">
    <source>
        <dbReference type="EMBL" id="NKX46114.1"/>
    </source>
</evidence>